<keyword evidence="3" id="KW-1185">Reference proteome</keyword>
<organism evidence="2 3">
    <name type="scientific">Athelia psychrophila</name>
    <dbReference type="NCBI Taxonomy" id="1759441"/>
    <lineage>
        <taxon>Eukaryota</taxon>
        <taxon>Fungi</taxon>
        <taxon>Dikarya</taxon>
        <taxon>Basidiomycota</taxon>
        <taxon>Agaricomycotina</taxon>
        <taxon>Agaricomycetes</taxon>
        <taxon>Agaricomycetidae</taxon>
        <taxon>Atheliales</taxon>
        <taxon>Atheliaceae</taxon>
        <taxon>Athelia</taxon>
    </lineage>
</organism>
<evidence type="ECO:0000256" key="1">
    <source>
        <dbReference type="SAM" id="MobiDB-lite"/>
    </source>
</evidence>
<feature type="region of interest" description="Disordered" evidence="1">
    <location>
        <begin position="197"/>
        <end position="238"/>
    </location>
</feature>
<dbReference type="Proteomes" id="UP000076532">
    <property type="component" value="Unassembled WGS sequence"/>
</dbReference>
<name>A0A166C6Y0_9AGAM</name>
<feature type="compositionally biased region" description="Polar residues" evidence="1">
    <location>
        <begin position="197"/>
        <end position="211"/>
    </location>
</feature>
<reference evidence="2 3" key="1">
    <citation type="journal article" date="2016" name="Mol. Biol. Evol.">
        <title>Comparative Genomics of Early-Diverging Mushroom-Forming Fungi Provides Insights into the Origins of Lignocellulose Decay Capabilities.</title>
        <authorList>
            <person name="Nagy L.G."/>
            <person name="Riley R."/>
            <person name="Tritt A."/>
            <person name="Adam C."/>
            <person name="Daum C."/>
            <person name="Floudas D."/>
            <person name="Sun H."/>
            <person name="Yadav J.S."/>
            <person name="Pangilinan J."/>
            <person name="Larsson K.H."/>
            <person name="Matsuura K."/>
            <person name="Barry K."/>
            <person name="Labutti K."/>
            <person name="Kuo R."/>
            <person name="Ohm R.A."/>
            <person name="Bhattacharya S.S."/>
            <person name="Shirouzu T."/>
            <person name="Yoshinaga Y."/>
            <person name="Martin F.M."/>
            <person name="Grigoriev I.V."/>
            <person name="Hibbett D.S."/>
        </authorList>
    </citation>
    <scope>NUCLEOTIDE SEQUENCE [LARGE SCALE GENOMIC DNA]</scope>
    <source>
        <strain evidence="2 3">CBS 109695</strain>
    </source>
</reference>
<dbReference type="AlphaFoldDB" id="A0A166C6Y0"/>
<feature type="region of interest" description="Disordered" evidence="1">
    <location>
        <begin position="1"/>
        <end position="22"/>
    </location>
</feature>
<sequence>MSNTARTPWPQRPNLKTSRGRAAHRMFRLKQMEQEMLIEEREGLQMTEEQRQTLLSSFALVKTEFCDLDGLLWSTSLSKDIKAIEEVSGLSPRIPAEITNSPAINSPRSANSSFAFSSTRALVAIPGEGFPNPNCYGNRPLPVSSTPSSAESTVTIKACPSFPRPYTDTGPACSLPNPPVGLHSSSADDTCASHFSPSTDYTAGTPLTRSPANGRALSHLGQPQHAGPHPSAISNQSSAMSKVVQSLVLDLPCPQYCGESEATRDSLQPDLGGSQEDIFHSMSVSPHLNLNDSSTFSGLEDSPRIKTRRRIQHSSSLDAALSLLPNTPSNSPFLDTYPLVKPVELEERTSEDLRIELGFVLMSKSMLRLHTAGFANEANRHTKDAPDSSKRPPNATNCPTVDSAVPWEENSLPNHIREWAANVVPSVDAWILQ</sequence>
<protein>
    <submittedName>
        <fullName evidence="2">Uncharacterized protein</fullName>
    </submittedName>
</protein>
<dbReference type="OrthoDB" id="3269775at2759"/>
<evidence type="ECO:0000313" key="3">
    <source>
        <dbReference type="Proteomes" id="UP000076532"/>
    </source>
</evidence>
<dbReference type="EMBL" id="KV417634">
    <property type="protein sequence ID" value="KZP13353.1"/>
    <property type="molecule type" value="Genomic_DNA"/>
</dbReference>
<gene>
    <name evidence="2" type="ORF">FIBSPDRAFT_1049473</name>
</gene>
<proteinExistence type="predicted"/>
<accession>A0A166C6Y0</accession>
<evidence type="ECO:0000313" key="2">
    <source>
        <dbReference type="EMBL" id="KZP13353.1"/>
    </source>
</evidence>
<feature type="compositionally biased region" description="Basic and acidic residues" evidence="1">
    <location>
        <begin position="378"/>
        <end position="390"/>
    </location>
</feature>
<feature type="region of interest" description="Disordered" evidence="1">
    <location>
        <begin position="378"/>
        <end position="403"/>
    </location>
</feature>